<keyword evidence="12" id="KW-1185">Reference proteome</keyword>
<evidence type="ECO:0000256" key="8">
    <source>
        <dbReference type="ARBA" id="ARBA00023239"/>
    </source>
</evidence>
<evidence type="ECO:0000256" key="7">
    <source>
        <dbReference type="ARBA" id="ARBA00022833"/>
    </source>
</evidence>
<evidence type="ECO:0000256" key="9">
    <source>
        <dbReference type="ARBA" id="ARBA00031449"/>
    </source>
</evidence>
<dbReference type="Gene3D" id="3.30.479.10">
    <property type="entry name" value="6-pyruvoyl tetrahydropterin synthase/QueD"/>
    <property type="match status" value="1"/>
</dbReference>
<dbReference type="RefSeq" id="WP_345372010.1">
    <property type="nucleotide sequence ID" value="NZ_BAABJX010000035.1"/>
</dbReference>
<sequence>MIYICRKEYFNAAHKLYNPNWTKEKNEEVFGICSNEHWHGHNFEMIVTVKGEVDPERGFVMDMKQLGRMIKEHIISKVDHRNLNLDVDFLKGKMTTCETLAMSFWDILYPLIKESAPNAELHCIELHETRNNFVKYYGGK</sequence>
<evidence type="ECO:0000256" key="6">
    <source>
        <dbReference type="ARBA" id="ARBA00022723"/>
    </source>
</evidence>
<gene>
    <name evidence="11" type="ORF">GCM10023331_23400</name>
</gene>
<dbReference type="Pfam" id="PF01242">
    <property type="entry name" value="PTPS"/>
    <property type="match status" value="1"/>
</dbReference>
<dbReference type="PANTHER" id="PTHR12589">
    <property type="entry name" value="PYRUVOYL TETRAHYDROBIOPTERIN SYNTHASE"/>
    <property type="match status" value="1"/>
</dbReference>
<evidence type="ECO:0000313" key="12">
    <source>
        <dbReference type="Proteomes" id="UP001500298"/>
    </source>
</evidence>
<proteinExistence type="inferred from homology"/>
<evidence type="ECO:0000256" key="1">
    <source>
        <dbReference type="ARBA" id="ARBA00001947"/>
    </source>
</evidence>
<reference evidence="12" key="1">
    <citation type="journal article" date="2019" name="Int. J. Syst. Evol. Microbiol.">
        <title>The Global Catalogue of Microorganisms (GCM) 10K type strain sequencing project: providing services to taxonomists for standard genome sequencing and annotation.</title>
        <authorList>
            <consortium name="The Broad Institute Genomics Platform"/>
            <consortium name="The Broad Institute Genome Sequencing Center for Infectious Disease"/>
            <person name="Wu L."/>
            <person name="Ma J."/>
        </authorList>
    </citation>
    <scope>NUCLEOTIDE SEQUENCE [LARGE SCALE GENOMIC DNA]</scope>
    <source>
        <strain evidence="12">JCM 18326</strain>
    </source>
</reference>
<evidence type="ECO:0000256" key="2">
    <source>
        <dbReference type="ARBA" id="ARBA00005061"/>
    </source>
</evidence>
<dbReference type="InterPro" id="IPR038418">
    <property type="entry name" value="6-PTP_synth/QueD_sf"/>
</dbReference>
<dbReference type="Proteomes" id="UP001500298">
    <property type="component" value="Unassembled WGS sequence"/>
</dbReference>
<protein>
    <recommendedName>
        <fullName evidence="5">6-carboxy-5,6,7,8-tetrahydropterin synthase</fullName>
        <ecNumber evidence="4">4.1.2.50</ecNumber>
    </recommendedName>
    <alternativeName>
        <fullName evidence="9">Queuosine biosynthesis protein QueD</fullName>
    </alternativeName>
</protein>
<dbReference type="EMBL" id="BAABJX010000035">
    <property type="protein sequence ID" value="GAA4837552.1"/>
    <property type="molecule type" value="Genomic_DNA"/>
</dbReference>
<comment type="caution">
    <text evidence="11">The sequence shown here is derived from an EMBL/GenBank/DDBJ whole genome shotgun (WGS) entry which is preliminary data.</text>
</comment>
<evidence type="ECO:0000256" key="4">
    <source>
        <dbReference type="ARBA" id="ARBA00012982"/>
    </source>
</evidence>
<evidence type="ECO:0000256" key="3">
    <source>
        <dbReference type="ARBA" id="ARBA00008900"/>
    </source>
</evidence>
<evidence type="ECO:0000256" key="10">
    <source>
        <dbReference type="ARBA" id="ARBA00048807"/>
    </source>
</evidence>
<dbReference type="SUPFAM" id="SSF55620">
    <property type="entry name" value="Tetrahydrobiopterin biosynthesis enzymes-like"/>
    <property type="match status" value="1"/>
</dbReference>
<dbReference type="InterPro" id="IPR007115">
    <property type="entry name" value="6-PTP_synth/QueD"/>
</dbReference>
<dbReference type="EC" id="4.1.2.50" evidence="4"/>
<dbReference type="PANTHER" id="PTHR12589:SF7">
    <property type="entry name" value="6-PYRUVOYL TETRAHYDROBIOPTERIN SYNTHASE"/>
    <property type="match status" value="1"/>
</dbReference>
<keyword evidence="6" id="KW-0479">Metal-binding</keyword>
<name>A0ABP9DFE3_9BACT</name>
<comment type="catalytic activity">
    <reaction evidence="10">
        <text>7,8-dihydroneopterin 3'-triphosphate + H2O = 6-carboxy-5,6,7,8-tetrahydropterin + triphosphate + acetaldehyde + 2 H(+)</text>
        <dbReference type="Rhea" id="RHEA:27966"/>
        <dbReference type="ChEBI" id="CHEBI:15343"/>
        <dbReference type="ChEBI" id="CHEBI:15377"/>
        <dbReference type="ChEBI" id="CHEBI:15378"/>
        <dbReference type="ChEBI" id="CHEBI:18036"/>
        <dbReference type="ChEBI" id="CHEBI:58462"/>
        <dbReference type="ChEBI" id="CHEBI:61032"/>
        <dbReference type="EC" id="4.1.2.50"/>
    </reaction>
</comment>
<evidence type="ECO:0000256" key="5">
    <source>
        <dbReference type="ARBA" id="ARBA00018141"/>
    </source>
</evidence>
<keyword evidence="8" id="KW-0456">Lyase</keyword>
<evidence type="ECO:0000313" key="11">
    <source>
        <dbReference type="EMBL" id="GAA4837552.1"/>
    </source>
</evidence>
<comment type="pathway">
    <text evidence="2">Purine metabolism; 7-cyano-7-deazaguanine biosynthesis.</text>
</comment>
<organism evidence="11 12">
    <name type="scientific">Algivirga pacifica</name>
    <dbReference type="NCBI Taxonomy" id="1162670"/>
    <lineage>
        <taxon>Bacteria</taxon>
        <taxon>Pseudomonadati</taxon>
        <taxon>Bacteroidota</taxon>
        <taxon>Cytophagia</taxon>
        <taxon>Cytophagales</taxon>
        <taxon>Flammeovirgaceae</taxon>
        <taxon>Algivirga</taxon>
    </lineage>
</organism>
<keyword evidence="7" id="KW-0862">Zinc</keyword>
<accession>A0ABP9DFE3</accession>
<comment type="similarity">
    <text evidence="3">Belongs to the PTPS family. QueD subfamily.</text>
</comment>
<comment type="cofactor">
    <cofactor evidence="1">
        <name>Zn(2+)</name>
        <dbReference type="ChEBI" id="CHEBI:29105"/>
    </cofactor>
</comment>